<accession>A0ABS3BKT2</accession>
<name>A0ABS3BKT2_9BACT</name>
<evidence type="ECO:0008006" key="3">
    <source>
        <dbReference type="Google" id="ProtNLM"/>
    </source>
</evidence>
<comment type="caution">
    <text evidence="1">The sequence shown here is derived from an EMBL/GenBank/DDBJ whole genome shotgun (WGS) entry which is preliminary data.</text>
</comment>
<evidence type="ECO:0000313" key="2">
    <source>
        <dbReference type="Proteomes" id="UP000664698"/>
    </source>
</evidence>
<dbReference type="Proteomes" id="UP000664698">
    <property type="component" value="Unassembled WGS sequence"/>
</dbReference>
<gene>
    <name evidence="1" type="ORF">J0A67_02005</name>
</gene>
<keyword evidence="2" id="KW-1185">Reference proteome</keyword>
<proteinExistence type="predicted"/>
<organism evidence="1 2">
    <name type="scientific">Algoriphagus aestuariicola</name>
    <dbReference type="NCBI Taxonomy" id="1852016"/>
    <lineage>
        <taxon>Bacteria</taxon>
        <taxon>Pseudomonadati</taxon>
        <taxon>Bacteroidota</taxon>
        <taxon>Cytophagia</taxon>
        <taxon>Cytophagales</taxon>
        <taxon>Cyclobacteriaceae</taxon>
        <taxon>Algoriphagus</taxon>
    </lineage>
</organism>
<reference evidence="1 2" key="1">
    <citation type="submission" date="2021-03" db="EMBL/GenBank/DDBJ databases">
        <title>novel species isolated from a fishpond in China.</title>
        <authorList>
            <person name="Lu H."/>
            <person name="Cai Z."/>
        </authorList>
    </citation>
    <scope>NUCLEOTIDE SEQUENCE [LARGE SCALE GENOMIC DNA]</scope>
    <source>
        <strain evidence="1 2">JCM 31546</strain>
    </source>
</reference>
<evidence type="ECO:0000313" key="1">
    <source>
        <dbReference type="EMBL" id="MBN7799612.1"/>
    </source>
</evidence>
<dbReference type="EMBL" id="JAFKCW010000001">
    <property type="protein sequence ID" value="MBN7799612.1"/>
    <property type="molecule type" value="Genomic_DNA"/>
</dbReference>
<protein>
    <recommendedName>
        <fullName evidence="3">Outer membrane protein beta-barrel domain-containing protein</fullName>
    </recommendedName>
</protein>
<sequence length="196" mass="21462">MKTGVLLVFLLLCGVSVFAQSGLEVRGYFGVSSTLLGPKAGVVGAGSSEMDGFREFGVMLSKGIGRKFRVNGGLSYSYGKVEFQCDLCNLPDLPYPYNQDFRMLSIPLYAEYELTKFLFVAGGPLLDFQHSESNNFDDQSGVGYLVGLGGKVRAEKFTFSLFPNYKRHGVIPFENNGEAKDILQELGVQAGVGYRF</sequence>
<dbReference type="RefSeq" id="WP_206567600.1">
    <property type="nucleotide sequence ID" value="NZ_JAFKCW010000001.1"/>
</dbReference>